<evidence type="ECO:0000256" key="5">
    <source>
        <dbReference type="PROSITE-ProRule" id="PRU01248"/>
    </source>
</evidence>
<dbReference type="InterPro" id="IPR002104">
    <property type="entry name" value="Integrase_catalytic"/>
</dbReference>
<evidence type="ECO:0000256" key="2">
    <source>
        <dbReference type="ARBA" id="ARBA00022908"/>
    </source>
</evidence>
<dbReference type="InterPro" id="IPR011010">
    <property type="entry name" value="DNA_brk_join_enz"/>
</dbReference>
<dbReference type="SUPFAM" id="SSF56349">
    <property type="entry name" value="DNA breaking-rejoining enzymes"/>
    <property type="match status" value="1"/>
</dbReference>
<proteinExistence type="inferred from homology"/>
<evidence type="ECO:0000256" key="3">
    <source>
        <dbReference type="ARBA" id="ARBA00023125"/>
    </source>
</evidence>
<reference evidence="9" key="1">
    <citation type="journal article" date="2019" name="Int. J. Syst. Evol. Microbiol.">
        <title>The Global Catalogue of Microorganisms (GCM) 10K type strain sequencing project: providing services to taxonomists for standard genome sequencing and annotation.</title>
        <authorList>
            <consortium name="The Broad Institute Genomics Platform"/>
            <consortium name="The Broad Institute Genome Sequencing Center for Infectious Disease"/>
            <person name="Wu L."/>
            <person name="Ma J."/>
        </authorList>
    </citation>
    <scope>NUCLEOTIDE SEQUENCE [LARGE SCALE GENOMIC DNA]</scope>
    <source>
        <strain evidence="9">JCM 30071</strain>
    </source>
</reference>
<feature type="domain" description="Tyr recombinase" evidence="6">
    <location>
        <begin position="178"/>
        <end position="374"/>
    </location>
</feature>
<gene>
    <name evidence="8" type="ORF">GCM10007111_11960</name>
</gene>
<dbReference type="InterPro" id="IPR004107">
    <property type="entry name" value="Integrase_SAM-like_N"/>
</dbReference>
<dbReference type="InterPro" id="IPR028259">
    <property type="entry name" value="AP2-like_int_N"/>
</dbReference>
<sequence length="382" mass="44371">MKLYNSKKDKDLYYYFNSQKEKLWCYRHRYYDALGKRKEKYKQGFKSENAAYRALLEVKTAIVNGDVKKVEESNLTVSEWLDIWYETKKSGWKNSTSIERKRMLDDVIKPMIGKYNLSKLDSMTYERVFINELLKRFSPSTVKLYHRVFKVAVNAAVSNKTIKENNINSIRITDDRKNKNNFLTRTELITLLNVAKNTADITNYSLLLTLAYTGMRKGEANGLKWCDINFNEQTIKIERTRDEYGVRSPKTKNSYRTIPINDELIDQLKTYRTWCKKAKLSVGDHLSDDDFIFISKSGIPRNDHMAFNGALNAMIKRAKVKRITPHGLRHTHATILLDQKTSVITVAKRLGNTPEEIYKTYGHSDDQADKKAASVFSSMISM</sequence>
<dbReference type="PANTHER" id="PTHR30629:SF2">
    <property type="entry name" value="PROPHAGE INTEGRASE INTS-RELATED"/>
    <property type="match status" value="1"/>
</dbReference>
<evidence type="ECO:0000256" key="1">
    <source>
        <dbReference type="ARBA" id="ARBA00008857"/>
    </source>
</evidence>
<dbReference type="Gene3D" id="1.10.443.10">
    <property type="entry name" value="Intergrase catalytic core"/>
    <property type="match status" value="1"/>
</dbReference>
<dbReference type="PANTHER" id="PTHR30629">
    <property type="entry name" value="PROPHAGE INTEGRASE"/>
    <property type="match status" value="1"/>
</dbReference>
<evidence type="ECO:0000313" key="8">
    <source>
        <dbReference type="EMBL" id="GGJ51383.1"/>
    </source>
</evidence>
<dbReference type="CDD" id="cd01189">
    <property type="entry name" value="INT_ICEBs1_C_like"/>
    <property type="match status" value="1"/>
</dbReference>
<name>A0ABQ2DE73_9BACI</name>
<evidence type="ECO:0000313" key="9">
    <source>
        <dbReference type="Proteomes" id="UP000634435"/>
    </source>
</evidence>
<dbReference type="Proteomes" id="UP000634435">
    <property type="component" value="Unassembled WGS sequence"/>
</dbReference>
<dbReference type="PROSITE" id="PS51898">
    <property type="entry name" value="TYR_RECOMBINASE"/>
    <property type="match status" value="1"/>
</dbReference>
<dbReference type="InterPro" id="IPR010998">
    <property type="entry name" value="Integrase_recombinase_N"/>
</dbReference>
<keyword evidence="4" id="KW-0233">DNA recombination</keyword>
<evidence type="ECO:0000259" key="6">
    <source>
        <dbReference type="PROSITE" id="PS51898"/>
    </source>
</evidence>
<dbReference type="RefSeq" id="WP_188942494.1">
    <property type="nucleotide sequence ID" value="NZ_BMPN01000002.1"/>
</dbReference>
<comment type="caution">
    <text evidence="8">The sequence shown here is derived from an EMBL/GenBank/DDBJ whole genome shotgun (WGS) entry which is preliminary data.</text>
</comment>
<dbReference type="InterPro" id="IPR050808">
    <property type="entry name" value="Phage_Integrase"/>
</dbReference>
<dbReference type="Pfam" id="PF00589">
    <property type="entry name" value="Phage_integrase"/>
    <property type="match status" value="1"/>
</dbReference>
<feature type="domain" description="Core-binding (CB)" evidence="7">
    <location>
        <begin position="75"/>
        <end position="157"/>
    </location>
</feature>
<keyword evidence="3 5" id="KW-0238">DNA-binding</keyword>
<dbReference type="Pfam" id="PF14659">
    <property type="entry name" value="Phage_int_SAM_3"/>
    <property type="match status" value="1"/>
</dbReference>
<organism evidence="8 9">
    <name type="scientific">Virgibacillus kapii</name>
    <dbReference type="NCBI Taxonomy" id="1638645"/>
    <lineage>
        <taxon>Bacteria</taxon>
        <taxon>Bacillati</taxon>
        <taxon>Bacillota</taxon>
        <taxon>Bacilli</taxon>
        <taxon>Bacillales</taxon>
        <taxon>Bacillaceae</taxon>
        <taxon>Virgibacillus</taxon>
    </lineage>
</organism>
<comment type="similarity">
    <text evidence="1">Belongs to the 'phage' integrase family.</text>
</comment>
<evidence type="ECO:0000256" key="4">
    <source>
        <dbReference type="ARBA" id="ARBA00023172"/>
    </source>
</evidence>
<dbReference type="PROSITE" id="PS51900">
    <property type="entry name" value="CB"/>
    <property type="match status" value="1"/>
</dbReference>
<keyword evidence="9" id="KW-1185">Reference proteome</keyword>
<accession>A0ABQ2DE73</accession>
<dbReference type="InterPro" id="IPR013762">
    <property type="entry name" value="Integrase-like_cat_sf"/>
</dbReference>
<dbReference type="EMBL" id="BMPN01000002">
    <property type="protein sequence ID" value="GGJ51383.1"/>
    <property type="molecule type" value="Genomic_DNA"/>
</dbReference>
<evidence type="ECO:0000259" key="7">
    <source>
        <dbReference type="PROSITE" id="PS51900"/>
    </source>
</evidence>
<protein>
    <submittedName>
        <fullName evidence="8">Site-specific integrase</fullName>
    </submittedName>
</protein>
<keyword evidence="2" id="KW-0229">DNA integration</keyword>
<dbReference type="InterPro" id="IPR044068">
    <property type="entry name" value="CB"/>
</dbReference>
<dbReference type="Gene3D" id="1.10.150.130">
    <property type="match status" value="1"/>
</dbReference>
<dbReference type="Pfam" id="PF14657">
    <property type="entry name" value="Arm-DNA-bind_4"/>
    <property type="match status" value="1"/>
</dbReference>